<dbReference type="RefSeq" id="WP_160934987.1">
    <property type="nucleotide sequence ID" value="NZ_SNVJ01000001.1"/>
</dbReference>
<dbReference type="EMBL" id="SNVJ01000001">
    <property type="protein sequence ID" value="MXP61866.1"/>
    <property type="molecule type" value="Genomic_DNA"/>
</dbReference>
<dbReference type="AlphaFoldDB" id="A0A845B6Y6"/>
<evidence type="ECO:0000313" key="2">
    <source>
        <dbReference type="Proteomes" id="UP000460715"/>
    </source>
</evidence>
<proteinExistence type="predicted"/>
<accession>A0A845B6Y6</accession>
<sequence length="132" mass="14772">MLEARTISIAIARNWRAVYEAIWRPEDFRRWASGLSQAGLRREGDTWRAEGPEGPVRIRFTPRNDFGVMDHFVDTATGPEIAVPLRVVANGEGAEVMLTLFRQPGMSAEKFAEDAAWMERDLAALRALLEGG</sequence>
<gene>
    <name evidence="1" type="ORF">E0493_00695</name>
</gene>
<dbReference type="SUPFAM" id="SSF55961">
    <property type="entry name" value="Bet v1-like"/>
    <property type="match status" value="1"/>
</dbReference>
<dbReference type="Proteomes" id="UP000460715">
    <property type="component" value="Unassembled WGS sequence"/>
</dbReference>
<name>A0A845B6Y6_9PROT</name>
<keyword evidence="2" id="KW-1185">Reference proteome</keyword>
<dbReference type="Gene3D" id="3.30.530.20">
    <property type="match status" value="1"/>
</dbReference>
<protein>
    <submittedName>
        <fullName evidence="1">Polyketide cyclase</fullName>
    </submittedName>
</protein>
<comment type="caution">
    <text evidence="1">The sequence shown here is derived from an EMBL/GenBank/DDBJ whole genome shotgun (WGS) entry which is preliminary data.</text>
</comment>
<organism evidence="1 2">
    <name type="scientific">Teichococcus coralli</name>
    <dbReference type="NCBI Taxonomy" id="2545983"/>
    <lineage>
        <taxon>Bacteria</taxon>
        <taxon>Pseudomonadati</taxon>
        <taxon>Pseudomonadota</taxon>
        <taxon>Alphaproteobacteria</taxon>
        <taxon>Acetobacterales</taxon>
        <taxon>Roseomonadaceae</taxon>
        <taxon>Roseomonas</taxon>
    </lineage>
</organism>
<reference evidence="1 2" key="1">
    <citation type="submission" date="2019-03" db="EMBL/GenBank/DDBJ databases">
        <title>Roseomonas sp. a novel Roseomonas species isolated from Sea whip Gorgonian.</title>
        <authorList>
            <person name="Li F."/>
            <person name="Pan X."/>
            <person name="Huang S."/>
            <person name="Li Z."/>
            <person name="Meng B."/>
        </authorList>
    </citation>
    <scope>NUCLEOTIDE SEQUENCE [LARGE SCALE GENOMIC DNA]</scope>
    <source>
        <strain evidence="1 2">M0104</strain>
    </source>
</reference>
<evidence type="ECO:0000313" key="1">
    <source>
        <dbReference type="EMBL" id="MXP61866.1"/>
    </source>
</evidence>
<dbReference type="InterPro" id="IPR023393">
    <property type="entry name" value="START-like_dom_sf"/>
</dbReference>
<dbReference type="OrthoDB" id="880456at2"/>